<dbReference type="FunCoup" id="A0A6I9VGL7">
    <property type="interactions" value="31"/>
</dbReference>
<dbReference type="InParanoid" id="A0A6I9VGL7"/>
<evidence type="ECO:0000256" key="4">
    <source>
        <dbReference type="ARBA" id="ARBA00022729"/>
    </source>
</evidence>
<dbReference type="PANTHER" id="PTHR11857:SF43">
    <property type="entry name" value="GEO07291P1-RELATED"/>
    <property type="match status" value="1"/>
</dbReference>
<dbReference type="KEGG" id="bdr:105231052"/>
<dbReference type="GO" id="GO:0007608">
    <property type="term" value="P:sensory perception of smell"/>
    <property type="evidence" value="ECO:0007669"/>
    <property type="project" value="TreeGrafter"/>
</dbReference>
<evidence type="ECO:0000256" key="3">
    <source>
        <dbReference type="ARBA" id="ARBA00022525"/>
    </source>
</evidence>
<organism evidence="6 7">
    <name type="scientific">Bactrocera dorsalis</name>
    <name type="common">Oriental fruit fly</name>
    <name type="synonym">Dacus dorsalis</name>
    <dbReference type="NCBI Taxonomy" id="27457"/>
    <lineage>
        <taxon>Eukaryota</taxon>
        <taxon>Metazoa</taxon>
        <taxon>Ecdysozoa</taxon>
        <taxon>Arthropoda</taxon>
        <taxon>Hexapoda</taxon>
        <taxon>Insecta</taxon>
        <taxon>Pterygota</taxon>
        <taxon>Neoptera</taxon>
        <taxon>Endopterygota</taxon>
        <taxon>Diptera</taxon>
        <taxon>Brachycera</taxon>
        <taxon>Muscomorpha</taxon>
        <taxon>Tephritoidea</taxon>
        <taxon>Tephritidae</taxon>
        <taxon>Bactrocera</taxon>
        <taxon>Bactrocera</taxon>
    </lineage>
</organism>
<dbReference type="AlphaFoldDB" id="A0A6I9VGL7"/>
<sequence length="141" mass="16173">MQFFIVILVVIALAYAEDEWIPKTEAELEVIAQECLKDFPLSKEQLQKFSSFEYPDEEPIRKYMLCTAKRVGFFTEHEGYHADRVAKQLKMDLDEAEIVAINDGCADKNVEGSSADVWAYRVHKCVMASKIGEHGKAYFQK</sequence>
<dbReference type="SUPFAM" id="SSF47565">
    <property type="entry name" value="Insect pheromone/odorant-binding proteins"/>
    <property type="match status" value="1"/>
</dbReference>
<dbReference type="RefSeq" id="XP_011210445.2">
    <property type="nucleotide sequence ID" value="XM_011212143.4"/>
</dbReference>
<gene>
    <name evidence="7" type="primary">LOC105231052</name>
</gene>
<accession>A0A6I9VGL7</accession>
<evidence type="ECO:0000313" key="7">
    <source>
        <dbReference type="RefSeq" id="XP_011210445.2"/>
    </source>
</evidence>
<dbReference type="GO" id="GO:0005549">
    <property type="term" value="F:odorant binding"/>
    <property type="evidence" value="ECO:0007669"/>
    <property type="project" value="InterPro"/>
</dbReference>
<reference evidence="6" key="1">
    <citation type="submission" date="2025-05" db="UniProtKB">
        <authorList>
            <consortium name="RefSeq"/>
        </authorList>
    </citation>
    <scope>NUCLEOTIDE SEQUENCE [LARGE SCALE GENOMIC DNA]</scope>
</reference>
<dbReference type="PANTHER" id="PTHR11857">
    <property type="entry name" value="ODORANT BINDING PROTEIN-RELATED"/>
    <property type="match status" value="1"/>
</dbReference>
<dbReference type="Proteomes" id="UP001652620">
    <property type="component" value="Chromosome 2"/>
</dbReference>
<dbReference type="SMART" id="SM00708">
    <property type="entry name" value="PhBP"/>
    <property type="match status" value="1"/>
</dbReference>
<evidence type="ECO:0000256" key="1">
    <source>
        <dbReference type="ARBA" id="ARBA00004613"/>
    </source>
</evidence>
<dbReference type="SMR" id="A0A6I9VGL7"/>
<dbReference type="CDD" id="cd23992">
    <property type="entry name" value="PBP_GOBP"/>
    <property type="match status" value="1"/>
</dbReference>
<dbReference type="GO" id="GO:0005615">
    <property type="term" value="C:extracellular space"/>
    <property type="evidence" value="ECO:0007669"/>
    <property type="project" value="TreeGrafter"/>
</dbReference>
<keyword evidence="4 5" id="KW-0732">Signal</keyword>
<evidence type="ECO:0000256" key="5">
    <source>
        <dbReference type="SAM" id="SignalP"/>
    </source>
</evidence>
<name>A0A6I9VGL7_BACDO</name>
<dbReference type="InterPro" id="IPR036728">
    <property type="entry name" value="PBP_GOBP_sf"/>
</dbReference>
<comment type="similarity">
    <text evidence="2">Belongs to the PBP/GOBP family.</text>
</comment>
<dbReference type="OrthoDB" id="8194670at2759"/>
<keyword evidence="3" id="KW-0964">Secreted</keyword>
<keyword evidence="6" id="KW-1185">Reference proteome</keyword>
<evidence type="ECO:0000313" key="6">
    <source>
        <dbReference type="Proteomes" id="UP001652620"/>
    </source>
</evidence>
<feature type="chain" id="PRO_5045547626" evidence="5">
    <location>
        <begin position="17"/>
        <end position="141"/>
    </location>
</feature>
<dbReference type="InterPro" id="IPR006170">
    <property type="entry name" value="PBP/GOBP"/>
</dbReference>
<feature type="signal peptide" evidence="5">
    <location>
        <begin position="1"/>
        <end position="16"/>
    </location>
</feature>
<dbReference type="GeneID" id="105231052"/>
<protein>
    <submittedName>
        <fullName evidence="7">General odorant-binding protein 99a</fullName>
    </submittedName>
</protein>
<dbReference type="Gene3D" id="1.10.238.20">
    <property type="entry name" value="Pheromone/general odorant binding protein domain"/>
    <property type="match status" value="1"/>
</dbReference>
<proteinExistence type="inferred from homology"/>
<evidence type="ECO:0000256" key="2">
    <source>
        <dbReference type="ARBA" id="ARBA00008098"/>
    </source>
</evidence>
<dbReference type="Pfam" id="PF01395">
    <property type="entry name" value="PBP_GOBP"/>
    <property type="match status" value="1"/>
</dbReference>
<comment type="subcellular location">
    <subcellularLocation>
        <location evidence="1">Secreted</location>
    </subcellularLocation>
</comment>
<reference evidence="7" key="2">
    <citation type="submission" date="2025-08" db="UniProtKB">
        <authorList>
            <consortium name="RefSeq"/>
        </authorList>
    </citation>
    <scope>IDENTIFICATION</scope>
    <source>
        <tissue evidence="7">Adult</tissue>
    </source>
</reference>